<evidence type="ECO:0000313" key="2">
    <source>
        <dbReference type="Proteomes" id="UP000228886"/>
    </source>
</evidence>
<organism evidence="1 2">
    <name type="scientific">bacterium (Candidatus Ratteibacteria) CG01_land_8_20_14_3_00_40_19</name>
    <dbReference type="NCBI Taxonomy" id="2014290"/>
    <lineage>
        <taxon>Bacteria</taxon>
        <taxon>Candidatus Ratteibacteria</taxon>
    </lineage>
</organism>
<gene>
    <name evidence="1" type="ORF">COS11_03470</name>
</gene>
<proteinExistence type="predicted"/>
<reference evidence="2" key="1">
    <citation type="submission" date="2017-09" db="EMBL/GenBank/DDBJ databases">
        <title>Depth-based differentiation of microbial function through sediment-hosted aquifers and enrichment of novel symbionts in the deep terrestrial subsurface.</title>
        <authorList>
            <person name="Probst A.J."/>
            <person name="Ladd B."/>
            <person name="Jarett J.K."/>
            <person name="Geller-Mcgrath D.E."/>
            <person name="Sieber C.M.K."/>
            <person name="Emerson J.B."/>
            <person name="Anantharaman K."/>
            <person name="Thomas B.C."/>
            <person name="Malmstrom R."/>
            <person name="Stieglmeier M."/>
            <person name="Klingl A."/>
            <person name="Woyke T."/>
            <person name="Ryan C.M."/>
            <person name="Banfield J.F."/>
        </authorList>
    </citation>
    <scope>NUCLEOTIDE SEQUENCE [LARGE SCALE GENOMIC DNA]</scope>
</reference>
<accession>A0A2M7E8X2</accession>
<dbReference type="AlphaFoldDB" id="A0A2M7E8X2"/>
<comment type="caution">
    <text evidence="1">The sequence shown here is derived from an EMBL/GenBank/DDBJ whole genome shotgun (WGS) entry which is preliminary data.</text>
</comment>
<dbReference type="Proteomes" id="UP000228886">
    <property type="component" value="Unassembled WGS sequence"/>
</dbReference>
<name>A0A2M7E8X2_9BACT</name>
<dbReference type="EMBL" id="PETL01000169">
    <property type="protein sequence ID" value="PIV64192.1"/>
    <property type="molecule type" value="Genomic_DNA"/>
</dbReference>
<sequence>MMKSLRFVIIFLAVVNTVLILNAEENVKKQFEAKYQAWKGYISRPEIMVQSIAGPRFECPQFQEIVKLGLPALPYIVRKMEENPDEQFLWKAIEEITKVKIRGKYDKQKNTIIFPDFPDLKPGENVYLYWWREGRKQTPQLFGKLYSEWKELQIAGKEKEANEKYRKIKNLGIVALPYIMEKIKQGETELIPIVSYLTDESIKKDAKVSKCLDWWNRNKDKWIIPNGSE</sequence>
<protein>
    <submittedName>
        <fullName evidence="1">Uncharacterized protein</fullName>
    </submittedName>
</protein>
<evidence type="ECO:0000313" key="1">
    <source>
        <dbReference type="EMBL" id="PIV64192.1"/>
    </source>
</evidence>